<keyword evidence="4 11" id="KW-0479">Metal-binding</keyword>
<dbReference type="HAMAP" id="MF_01479">
    <property type="entry name" value="WhiB"/>
    <property type="match status" value="1"/>
</dbReference>
<evidence type="ECO:0000256" key="2">
    <source>
        <dbReference type="ARBA" id="ARBA00006597"/>
    </source>
</evidence>
<protein>
    <recommendedName>
        <fullName evidence="11">Transcriptional regulator WhiB</fullName>
    </recommendedName>
</protein>
<feature type="binding site" evidence="11">
    <location>
        <position position="38"/>
    </location>
    <ligand>
        <name>[4Fe-4S] cluster</name>
        <dbReference type="ChEBI" id="CHEBI:49883"/>
    </ligand>
</feature>
<reference evidence="14" key="1">
    <citation type="submission" date="2023-07" db="EMBL/GenBank/DDBJ databases">
        <title>Whole genome shotgun sequence of Streptomyces cacaoi subsp. asoensis NBRC 13813.</title>
        <authorList>
            <person name="Komaki H."/>
            <person name="Tamura T."/>
        </authorList>
    </citation>
    <scope>NUCLEOTIDE SEQUENCE [LARGE SCALE GENOMIC DNA]</scope>
    <source>
        <strain evidence="14">NBRC 13813</strain>
    </source>
</reference>
<evidence type="ECO:0000256" key="6">
    <source>
        <dbReference type="ARBA" id="ARBA00023014"/>
    </source>
</evidence>
<feature type="binding site" evidence="11">
    <location>
        <position position="16"/>
    </location>
    <ligand>
        <name>[4Fe-4S] cluster</name>
        <dbReference type="ChEBI" id="CHEBI:49883"/>
    </ligand>
</feature>
<evidence type="ECO:0000256" key="10">
    <source>
        <dbReference type="ARBA" id="ARBA00023163"/>
    </source>
</evidence>
<dbReference type="EMBL" id="BNEB01000003">
    <property type="protein sequence ID" value="GHI61053.1"/>
    <property type="molecule type" value="Genomic_DNA"/>
</dbReference>
<feature type="binding site" evidence="11">
    <location>
        <position position="47"/>
    </location>
    <ligand>
        <name>[4Fe-4S] cluster</name>
        <dbReference type="ChEBI" id="CHEBI:49883"/>
    </ligand>
</feature>
<dbReference type="Proteomes" id="UP000649259">
    <property type="component" value="Unassembled WGS sequence"/>
</dbReference>
<evidence type="ECO:0000256" key="8">
    <source>
        <dbReference type="ARBA" id="ARBA00023125"/>
    </source>
</evidence>
<comment type="function">
    <text evidence="11">Acts as a transcriptional regulator. Probably redox-responsive. The apo- but not holo-form probably binds DNA.</text>
</comment>
<evidence type="ECO:0000313" key="14">
    <source>
        <dbReference type="Proteomes" id="UP000649259"/>
    </source>
</evidence>
<gene>
    <name evidence="11" type="primary">whiB</name>
    <name evidence="13" type="ORF">Saso_27030</name>
</gene>
<keyword evidence="10 11" id="KW-0804">Transcription</keyword>
<comment type="similarity">
    <text evidence="2 11">Belongs to the WhiB family.</text>
</comment>
<comment type="caution">
    <text evidence="13">The sequence shown here is derived from an EMBL/GenBank/DDBJ whole genome shotgun (WGS) entry which is preliminary data.</text>
</comment>
<dbReference type="GeneID" id="91470585"/>
<evidence type="ECO:0000256" key="3">
    <source>
        <dbReference type="ARBA" id="ARBA00022485"/>
    </source>
</evidence>
<keyword evidence="11" id="KW-0963">Cytoplasm</keyword>
<keyword evidence="9 11" id="KW-1015">Disulfide bond</keyword>
<dbReference type="PANTHER" id="PTHR38839:SF2">
    <property type="entry name" value="TRANSCRIPTIONAL REGULATOR WHIB7-RELATED"/>
    <property type="match status" value="1"/>
</dbReference>
<keyword evidence="8 11" id="KW-0238">DNA-binding</keyword>
<dbReference type="InterPro" id="IPR003482">
    <property type="entry name" value="Whib"/>
</dbReference>
<dbReference type="Pfam" id="PF02467">
    <property type="entry name" value="Whib"/>
    <property type="match status" value="1"/>
</dbReference>
<dbReference type="InterPro" id="IPR034768">
    <property type="entry name" value="4FE4S_WBL"/>
</dbReference>
<dbReference type="RefSeq" id="WP_189917909.1">
    <property type="nucleotide sequence ID" value="NZ_BMSI01000001.1"/>
</dbReference>
<keyword evidence="3 11" id="KW-0004">4Fe-4S</keyword>
<evidence type="ECO:0000259" key="12">
    <source>
        <dbReference type="PROSITE" id="PS51674"/>
    </source>
</evidence>
<keyword evidence="7 11" id="KW-0805">Transcription regulation</keyword>
<comment type="cofactor">
    <cofactor evidence="11">
        <name>[4Fe-4S] cluster</name>
        <dbReference type="ChEBI" id="CHEBI:49883"/>
    </cofactor>
    <text evidence="11">Binds 1 [4Fe-4S] cluster per subunit. Following nitrosylation of the [4Fe-4S] cluster binds 1 [4Fe-8(NO)] cluster per subunit.</text>
</comment>
<keyword evidence="5 11" id="KW-0408">Iron</keyword>
<proteinExistence type="inferred from homology"/>
<feature type="domain" description="4Fe-4S Wbl-type" evidence="12">
    <location>
        <begin position="15"/>
        <end position="71"/>
    </location>
</feature>
<comment type="PTM">
    <text evidence="11">Upon Fe-S cluster removal intramolecular disulfide bonds are formed.</text>
</comment>
<evidence type="ECO:0000256" key="7">
    <source>
        <dbReference type="ARBA" id="ARBA00023015"/>
    </source>
</evidence>
<sequence>MTSLHDLMTRTPGLPCRLDPDPFFSSSPTDRQYAARQCHGCPLLLACMRHALAADEQHGVWGGVDFEARATGCGTERGYRVHIRRGTAVDSMCQAAHDEFVEADRRRRLAEAHAVGGTVRGYWMHRRLGEEACPGCKGAQARKSAAHRERRRAGAERPVTDLRGRRSAEALLCPETAVHALALAG</sequence>
<feature type="binding site" evidence="11">
    <location>
        <position position="41"/>
    </location>
    <ligand>
        <name>[4Fe-4S] cluster</name>
        <dbReference type="ChEBI" id="CHEBI:49883"/>
    </ligand>
</feature>
<organism evidence="13 14">
    <name type="scientific">Streptomyces asoensis</name>
    <dbReference type="NCBI Taxonomy" id="249586"/>
    <lineage>
        <taxon>Bacteria</taxon>
        <taxon>Bacillati</taxon>
        <taxon>Actinomycetota</taxon>
        <taxon>Actinomycetes</taxon>
        <taxon>Kitasatosporales</taxon>
        <taxon>Streptomycetaceae</taxon>
        <taxon>Streptomyces</taxon>
    </lineage>
</organism>
<keyword evidence="6 11" id="KW-0411">Iron-sulfur</keyword>
<evidence type="ECO:0000256" key="5">
    <source>
        <dbReference type="ARBA" id="ARBA00023004"/>
    </source>
</evidence>
<evidence type="ECO:0000256" key="1">
    <source>
        <dbReference type="ARBA" id="ARBA00004496"/>
    </source>
</evidence>
<accession>A0ABQ3RYX7</accession>
<keyword evidence="14" id="KW-1185">Reference proteome</keyword>
<evidence type="ECO:0000256" key="4">
    <source>
        <dbReference type="ARBA" id="ARBA00022723"/>
    </source>
</evidence>
<evidence type="ECO:0000313" key="13">
    <source>
        <dbReference type="EMBL" id="GHI61053.1"/>
    </source>
</evidence>
<evidence type="ECO:0000256" key="9">
    <source>
        <dbReference type="ARBA" id="ARBA00023157"/>
    </source>
</evidence>
<name>A0ABQ3RYX7_9ACTN</name>
<comment type="subcellular location">
    <subcellularLocation>
        <location evidence="1 11">Cytoplasm</location>
    </subcellularLocation>
</comment>
<dbReference type="PANTHER" id="PTHR38839">
    <property type="entry name" value="TRANSCRIPTIONAL REGULATOR WHID-RELATED"/>
    <property type="match status" value="1"/>
</dbReference>
<comment type="PTM">
    <text evidence="11">The Fe-S cluster can be nitrosylated by nitric oxide (NO).</text>
</comment>
<evidence type="ECO:0000256" key="11">
    <source>
        <dbReference type="HAMAP-Rule" id="MF_01479"/>
    </source>
</evidence>
<dbReference type="PROSITE" id="PS51674">
    <property type="entry name" value="4FE4S_WBL"/>
    <property type="match status" value="1"/>
</dbReference>